<dbReference type="InterPro" id="IPR050817">
    <property type="entry name" value="DjlA_DnaK_co-chaperone"/>
</dbReference>
<keyword evidence="2" id="KW-0812">Transmembrane</keyword>
<evidence type="ECO:0000256" key="2">
    <source>
        <dbReference type="SAM" id="Phobius"/>
    </source>
</evidence>
<keyword evidence="5" id="KW-1185">Reference proteome</keyword>
<evidence type="ECO:0000313" key="5">
    <source>
        <dbReference type="Proteomes" id="UP000292120"/>
    </source>
</evidence>
<dbReference type="OrthoDB" id="8960697at2"/>
<dbReference type="AlphaFoldDB" id="A0A4Q9H2C3"/>
<dbReference type="PANTHER" id="PTHR24074">
    <property type="entry name" value="CO-CHAPERONE PROTEIN DJLA"/>
    <property type="match status" value="1"/>
</dbReference>
<dbReference type="SUPFAM" id="SSF46565">
    <property type="entry name" value="Chaperone J-domain"/>
    <property type="match status" value="1"/>
</dbReference>
<dbReference type="CDD" id="cd06257">
    <property type="entry name" value="DnaJ"/>
    <property type="match status" value="1"/>
</dbReference>
<dbReference type="SMART" id="SM00271">
    <property type="entry name" value="DnaJ"/>
    <property type="match status" value="1"/>
</dbReference>
<dbReference type="Gene3D" id="1.10.287.110">
    <property type="entry name" value="DnaJ domain"/>
    <property type="match status" value="1"/>
</dbReference>
<comment type="caution">
    <text evidence="4">The sequence shown here is derived from an EMBL/GenBank/DDBJ whole genome shotgun (WGS) entry which is preliminary data.</text>
</comment>
<dbReference type="PRINTS" id="PR00625">
    <property type="entry name" value="JDOMAIN"/>
</dbReference>
<dbReference type="Pfam" id="PF00226">
    <property type="entry name" value="DnaJ"/>
    <property type="match status" value="1"/>
</dbReference>
<reference evidence="4 5" key="1">
    <citation type="submission" date="2019-02" db="EMBL/GenBank/DDBJ databases">
        <title>Aquabacterium sp. strain KMB7.</title>
        <authorList>
            <person name="Chen W.-M."/>
        </authorList>
    </citation>
    <scope>NUCLEOTIDE SEQUENCE [LARGE SCALE GENOMIC DNA]</scope>
    <source>
        <strain evidence="4 5">KMB7</strain>
    </source>
</reference>
<dbReference type="Proteomes" id="UP000292120">
    <property type="component" value="Unassembled WGS sequence"/>
</dbReference>
<evidence type="ECO:0000259" key="3">
    <source>
        <dbReference type="PROSITE" id="PS50076"/>
    </source>
</evidence>
<dbReference type="InterPro" id="IPR001623">
    <property type="entry name" value="DnaJ_domain"/>
</dbReference>
<protein>
    <submittedName>
        <fullName evidence="4">J domain-containing protein</fullName>
    </submittedName>
</protein>
<dbReference type="PROSITE" id="PS50076">
    <property type="entry name" value="DNAJ_2"/>
    <property type="match status" value="1"/>
</dbReference>
<evidence type="ECO:0000313" key="4">
    <source>
        <dbReference type="EMBL" id="TBO31217.1"/>
    </source>
</evidence>
<proteinExistence type="predicted"/>
<keyword evidence="2" id="KW-0472">Membrane</keyword>
<feature type="domain" description="J" evidence="3">
    <location>
        <begin position="4"/>
        <end position="69"/>
    </location>
</feature>
<dbReference type="InterPro" id="IPR036869">
    <property type="entry name" value="J_dom_sf"/>
</dbReference>
<feature type="region of interest" description="Disordered" evidence="1">
    <location>
        <begin position="71"/>
        <end position="96"/>
    </location>
</feature>
<evidence type="ECO:0000256" key="1">
    <source>
        <dbReference type="SAM" id="MobiDB-lite"/>
    </source>
</evidence>
<gene>
    <name evidence="4" type="ORF">EYS42_08190</name>
</gene>
<organism evidence="4 5">
    <name type="scientific">Aquabacterium lacunae</name>
    <dbReference type="NCBI Taxonomy" id="2528630"/>
    <lineage>
        <taxon>Bacteria</taxon>
        <taxon>Pseudomonadati</taxon>
        <taxon>Pseudomonadota</taxon>
        <taxon>Betaproteobacteria</taxon>
        <taxon>Burkholderiales</taxon>
        <taxon>Aquabacterium</taxon>
    </lineage>
</organism>
<sequence length="269" mass="28848">MHVDHYQRLRVSRDAPLEVIRAAYRALAAKMHPDRHGQSEGANHDMALLNAAYEVLSDPVLRADYDAGLAAAQPKPQPTADATRKATERSGAWRNTRFGADADDLSSVGSSFQDADATASTLEQFKDIDWDSLKAGAPVNPWLQKSRLVPMALAASFLVALGLVWWVQQITSQMDAERTLSAHLGQKGSPEQLVPPDVRSLEHREQELMARQVASAVGAAAPPVVSPFVPGVAPDKHLLDGEALSLSLDLQPNMALMVGAGHVSSATSP</sequence>
<accession>A0A4Q9H2C3</accession>
<feature type="transmembrane region" description="Helical" evidence="2">
    <location>
        <begin position="148"/>
        <end position="167"/>
    </location>
</feature>
<dbReference type="EMBL" id="SIXI01000003">
    <property type="protein sequence ID" value="TBO31217.1"/>
    <property type="molecule type" value="Genomic_DNA"/>
</dbReference>
<name>A0A4Q9H2C3_9BURK</name>
<keyword evidence="2" id="KW-1133">Transmembrane helix</keyword>